<name>A0A3M7RUD4_BRAPC</name>
<organism evidence="1 2">
    <name type="scientific">Brachionus plicatilis</name>
    <name type="common">Marine rotifer</name>
    <name type="synonym">Brachionus muelleri</name>
    <dbReference type="NCBI Taxonomy" id="10195"/>
    <lineage>
        <taxon>Eukaryota</taxon>
        <taxon>Metazoa</taxon>
        <taxon>Spiralia</taxon>
        <taxon>Gnathifera</taxon>
        <taxon>Rotifera</taxon>
        <taxon>Eurotatoria</taxon>
        <taxon>Monogononta</taxon>
        <taxon>Pseudotrocha</taxon>
        <taxon>Ploima</taxon>
        <taxon>Brachionidae</taxon>
        <taxon>Brachionus</taxon>
    </lineage>
</organism>
<comment type="caution">
    <text evidence="1">The sequence shown here is derived from an EMBL/GenBank/DDBJ whole genome shotgun (WGS) entry which is preliminary data.</text>
</comment>
<sequence>MLNNAINAKPEFRRRFYLYDMDYLALANLWAKQAHAHLTHYPPHFEDRSIYLLINSHHAPNCAILSC</sequence>
<gene>
    <name evidence="1" type="ORF">BpHYR1_026689</name>
</gene>
<accession>A0A3M7RUD4</accession>
<proteinExistence type="predicted"/>
<dbReference type="AlphaFoldDB" id="A0A3M7RUD4"/>
<evidence type="ECO:0000313" key="1">
    <source>
        <dbReference type="EMBL" id="RNA27059.1"/>
    </source>
</evidence>
<dbReference type="EMBL" id="REGN01002605">
    <property type="protein sequence ID" value="RNA27059.1"/>
    <property type="molecule type" value="Genomic_DNA"/>
</dbReference>
<dbReference type="Proteomes" id="UP000276133">
    <property type="component" value="Unassembled WGS sequence"/>
</dbReference>
<evidence type="ECO:0000313" key="2">
    <source>
        <dbReference type="Proteomes" id="UP000276133"/>
    </source>
</evidence>
<keyword evidence="2" id="KW-1185">Reference proteome</keyword>
<reference evidence="1 2" key="1">
    <citation type="journal article" date="2018" name="Sci. Rep.">
        <title>Genomic signatures of local adaptation to the degree of environmental predictability in rotifers.</title>
        <authorList>
            <person name="Franch-Gras L."/>
            <person name="Hahn C."/>
            <person name="Garcia-Roger E.M."/>
            <person name="Carmona M.J."/>
            <person name="Serra M."/>
            <person name="Gomez A."/>
        </authorList>
    </citation>
    <scope>NUCLEOTIDE SEQUENCE [LARGE SCALE GENOMIC DNA]</scope>
    <source>
        <strain evidence="1">HYR1</strain>
    </source>
</reference>
<protein>
    <submittedName>
        <fullName evidence="1">Uncharacterized protein</fullName>
    </submittedName>
</protein>